<dbReference type="InParanoid" id="A0A0G4EAY7"/>
<gene>
    <name evidence="2" type="ORF">Vbra_20135</name>
</gene>
<feature type="coiled-coil region" evidence="1">
    <location>
        <begin position="76"/>
        <end position="110"/>
    </location>
</feature>
<evidence type="ECO:0000256" key="1">
    <source>
        <dbReference type="SAM" id="Coils"/>
    </source>
</evidence>
<dbReference type="VEuPathDB" id="CryptoDB:Vbra_20135"/>
<dbReference type="Proteomes" id="UP000041254">
    <property type="component" value="Unassembled WGS sequence"/>
</dbReference>
<organism evidence="2 3">
    <name type="scientific">Vitrella brassicaformis (strain CCMP3155)</name>
    <dbReference type="NCBI Taxonomy" id="1169540"/>
    <lineage>
        <taxon>Eukaryota</taxon>
        <taxon>Sar</taxon>
        <taxon>Alveolata</taxon>
        <taxon>Colpodellida</taxon>
        <taxon>Vitrellaceae</taxon>
        <taxon>Vitrella</taxon>
    </lineage>
</organism>
<dbReference type="AlphaFoldDB" id="A0A0G4EAY7"/>
<accession>A0A0G4EAY7</accession>
<dbReference type="EMBL" id="CDMY01000113">
    <property type="protein sequence ID" value="CEL92828.1"/>
    <property type="molecule type" value="Genomic_DNA"/>
</dbReference>
<name>A0A0G4EAY7_VITBC</name>
<proteinExistence type="predicted"/>
<sequence length="222" mass="24462">MGTRSKELEHSTCPAGAGGWPSHWPLLRDGGDPRAFIRAFEKLWKENPEEFDLWVQRSGGLGILLEAEAWLADQIAREARAEAKELAAKAEELMAKANEATARAAEARAIKQGNTITGTGTMARPAGPHTPAAYSPPQPICYYHLPPVQPKAAVLPMEFTAWGSVAVRGPPPVSFHEEGWYPLLWEWDVQEGVWRVRGATQDCWMRCVSGFWFGLWGLAGGK</sequence>
<evidence type="ECO:0000313" key="2">
    <source>
        <dbReference type="EMBL" id="CEL92828.1"/>
    </source>
</evidence>
<keyword evidence="3" id="KW-1185">Reference proteome</keyword>
<reference evidence="2 3" key="1">
    <citation type="submission" date="2014-11" db="EMBL/GenBank/DDBJ databases">
        <authorList>
            <person name="Zhu J."/>
            <person name="Qi W."/>
            <person name="Song R."/>
        </authorList>
    </citation>
    <scope>NUCLEOTIDE SEQUENCE [LARGE SCALE GENOMIC DNA]</scope>
</reference>
<protein>
    <submittedName>
        <fullName evidence="2">Uncharacterized protein</fullName>
    </submittedName>
</protein>
<keyword evidence="1" id="KW-0175">Coiled coil</keyword>
<evidence type="ECO:0000313" key="3">
    <source>
        <dbReference type="Proteomes" id="UP000041254"/>
    </source>
</evidence>